<sequence>MTFCSEIGEWSISSWLPYSLLWPNLVEYPKLEGSVARQVDHIGLNVPKIGAVLGESPATQLSQTGPHCNVQSAPKCGRIFGELPATQSFENGHEFDVLDLPKNQSQPPSVEQEISTIS</sequence>
<evidence type="ECO:0000313" key="3">
    <source>
        <dbReference type="Proteomes" id="UP000596661"/>
    </source>
</evidence>
<proteinExistence type="predicted"/>
<dbReference type="Gramene" id="evm.model.04.2015">
    <property type="protein sequence ID" value="cds.evm.model.04.2015"/>
    <property type="gene ID" value="evm.TU.04.2015"/>
</dbReference>
<feature type="region of interest" description="Disordered" evidence="1">
    <location>
        <begin position="98"/>
        <end position="118"/>
    </location>
</feature>
<evidence type="ECO:0000256" key="1">
    <source>
        <dbReference type="SAM" id="MobiDB-lite"/>
    </source>
</evidence>
<dbReference type="EMBL" id="UZAU01000401">
    <property type="status" value="NOT_ANNOTATED_CDS"/>
    <property type="molecule type" value="Genomic_DNA"/>
</dbReference>
<dbReference type="Proteomes" id="UP000596661">
    <property type="component" value="Chromosome 4"/>
</dbReference>
<evidence type="ECO:0000313" key="2">
    <source>
        <dbReference type="EnsemblPlants" id="cds.evm.model.04.2015"/>
    </source>
</evidence>
<organism evidence="2 3">
    <name type="scientific">Cannabis sativa</name>
    <name type="common">Hemp</name>
    <name type="synonym">Marijuana</name>
    <dbReference type="NCBI Taxonomy" id="3483"/>
    <lineage>
        <taxon>Eukaryota</taxon>
        <taxon>Viridiplantae</taxon>
        <taxon>Streptophyta</taxon>
        <taxon>Embryophyta</taxon>
        <taxon>Tracheophyta</taxon>
        <taxon>Spermatophyta</taxon>
        <taxon>Magnoliopsida</taxon>
        <taxon>eudicotyledons</taxon>
        <taxon>Gunneridae</taxon>
        <taxon>Pentapetalae</taxon>
        <taxon>rosids</taxon>
        <taxon>fabids</taxon>
        <taxon>Rosales</taxon>
        <taxon>Cannabaceae</taxon>
        <taxon>Cannabis</taxon>
    </lineage>
</organism>
<accession>A0A803PFC9</accession>
<protein>
    <submittedName>
        <fullName evidence="2">Uncharacterized protein</fullName>
    </submittedName>
</protein>
<feature type="compositionally biased region" description="Polar residues" evidence="1">
    <location>
        <begin position="102"/>
        <end position="118"/>
    </location>
</feature>
<reference evidence="2" key="1">
    <citation type="submission" date="2018-11" db="EMBL/GenBank/DDBJ databases">
        <authorList>
            <person name="Grassa J C."/>
        </authorList>
    </citation>
    <scope>NUCLEOTIDE SEQUENCE [LARGE SCALE GENOMIC DNA]</scope>
</reference>
<reference evidence="2" key="2">
    <citation type="submission" date="2021-03" db="UniProtKB">
        <authorList>
            <consortium name="EnsemblPlants"/>
        </authorList>
    </citation>
    <scope>IDENTIFICATION</scope>
</reference>
<name>A0A803PFC9_CANSA</name>
<dbReference type="AlphaFoldDB" id="A0A803PFC9"/>
<dbReference type="EnsemblPlants" id="evm.model.04.2015">
    <property type="protein sequence ID" value="cds.evm.model.04.2015"/>
    <property type="gene ID" value="evm.TU.04.2015"/>
</dbReference>
<keyword evidence="3" id="KW-1185">Reference proteome</keyword>